<proteinExistence type="predicted"/>
<name>A0A7T8KEH5_CALRO</name>
<protein>
    <submittedName>
        <fullName evidence="1">Uncharacterized protein</fullName>
    </submittedName>
</protein>
<sequence>MSKGSISRWTCVGSDTAASTRTPTINQTGLVNDWRTIHSILDQATEAAHTCTESGFLQVPERVCEAMQVQEGCLKAQPSVCVKGIAHEGSQQDSFTCGSAEWLT</sequence>
<reference evidence="2" key="1">
    <citation type="submission" date="2021-01" db="EMBL/GenBank/DDBJ databases">
        <title>Caligus Genome Assembly.</title>
        <authorList>
            <person name="Gallardo-Escarate C."/>
        </authorList>
    </citation>
    <scope>NUCLEOTIDE SEQUENCE [LARGE SCALE GENOMIC DNA]</scope>
</reference>
<evidence type="ECO:0000313" key="2">
    <source>
        <dbReference type="Proteomes" id="UP000595437"/>
    </source>
</evidence>
<keyword evidence="2" id="KW-1185">Reference proteome</keyword>
<accession>A0A7T8KEH5</accession>
<gene>
    <name evidence="1" type="ORF">FKW44_007267</name>
</gene>
<organism evidence="1 2">
    <name type="scientific">Caligus rogercresseyi</name>
    <name type="common">Sea louse</name>
    <dbReference type="NCBI Taxonomy" id="217165"/>
    <lineage>
        <taxon>Eukaryota</taxon>
        <taxon>Metazoa</taxon>
        <taxon>Ecdysozoa</taxon>
        <taxon>Arthropoda</taxon>
        <taxon>Crustacea</taxon>
        <taxon>Multicrustacea</taxon>
        <taxon>Hexanauplia</taxon>
        <taxon>Copepoda</taxon>
        <taxon>Siphonostomatoida</taxon>
        <taxon>Caligidae</taxon>
        <taxon>Caligus</taxon>
    </lineage>
</organism>
<dbReference type="AlphaFoldDB" id="A0A7T8KEH5"/>
<dbReference type="EMBL" id="CP045893">
    <property type="protein sequence ID" value="QQP54434.1"/>
    <property type="molecule type" value="Genomic_DNA"/>
</dbReference>
<evidence type="ECO:0000313" key="1">
    <source>
        <dbReference type="EMBL" id="QQP54434.1"/>
    </source>
</evidence>
<dbReference type="Proteomes" id="UP000595437">
    <property type="component" value="Chromosome 4"/>
</dbReference>